<dbReference type="Pfam" id="PF25880">
    <property type="entry name" value="WHD_CHMP7_1st"/>
    <property type="match status" value="1"/>
</dbReference>
<comment type="caution">
    <text evidence="6">The sequence shown here is derived from an EMBL/GenBank/DDBJ whole genome shotgun (WGS) entry which is preliminary data.</text>
</comment>
<sequence>MKGLRSIQMFGIPAESLPDVLKDETRLNVLFAPLRSRTVNPKDWEYKISCWKNIIRTYCDTNDIYTITLSSLNNAFVRNGRPPSCLREVITEMAKEGDVQIMEVFLKNNPSNWSGWATEILIKRPLSWSYNKLRTTIFSETEKNYVHLEVINSKCEKLMSLVSSKNYKNKLINLQEVLTLLGKTSVDIDNVKLLLHNLTNQHLVDTVVLNQDQNKQLETVLIKFGDGAKVMPISEIDVGIYTLEKNEKLILKNIEELEEEIQTCVREAKMNLLKNHRQMAKSALRKKHELEKRVEKKANALHNIQILLEQIHETHTDAHVWESYKNALSAFNTTFKDTGLSEDAVEDTMIKLGDVLDIHNDIQTALARPVVGETDDLDLEEELTELLKDDEKKPPPDDTGITTDLEHQLEKLTLNLPNIPDASPNVSVQELSLNN</sequence>
<dbReference type="GO" id="GO:0009898">
    <property type="term" value="C:cytoplasmic side of plasma membrane"/>
    <property type="evidence" value="ECO:0007669"/>
    <property type="project" value="TreeGrafter"/>
</dbReference>
<evidence type="ECO:0000313" key="6">
    <source>
        <dbReference type="EMBL" id="KAJ8921779.1"/>
    </source>
</evidence>
<evidence type="ECO:0008006" key="8">
    <source>
        <dbReference type="Google" id="ProtNLM"/>
    </source>
</evidence>
<evidence type="ECO:0000256" key="1">
    <source>
        <dbReference type="ARBA" id="ARBA00004177"/>
    </source>
</evidence>
<proteinExistence type="inferred from homology"/>
<name>A0AAV8W608_9CUCU</name>
<organism evidence="6 7">
    <name type="scientific">Exocentrus adspersus</name>
    <dbReference type="NCBI Taxonomy" id="1586481"/>
    <lineage>
        <taxon>Eukaryota</taxon>
        <taxon>Metazoa</taxon>
        <taxon>Ecdysozoa</taxon>
        <taxon>Arthropoda</taxon>
        <taxon>Hexapoda</taxon>
        <taxon>Insecta</taxon>
        <taxon>Pterygota</taxon>
        <taxon>Neoptera</taxon>
        <taxon>Endopterygota</taxon>
        <taxon>Coleoptera</taxon>
        <taxon>Polyphaga</taxon>
        <taxon>Cucujiformia</taxon>
        <taxon>Chrysomeloidea</taxon>
        <taxon>Cerambycidae</taxon>
        <taxon>Lamiinae</taxon>
        <taxon>Acanthocinini</taxon>
        <taxon>Exocentrus</taxon>
    </lineage>
</organism>
<evidence type="ECO:0000256" key="3">
    <source>
        <dbReference type="ARBA" id="ARBA00022753"/>
    </source>
</evidence>
<dbReference type="EMBL" id="JANEYG010000008">
    <property type="protein sequence ID" value="KAJ8921779.1"/>
    <property type="molecule type" value="Genomic_DNA"/>
</dbReference>
<evidence type="ECO:0000256" key="2">
    <source>
        <dbReference type="ARBA" id="ARBA00006190"/>
    </source>
</evidence>
<dbReference type="GO" id="GO:0000815">
    <property type="term" value="C:ESCRT III complex"/>
    <property type="evidence" value="ECO:0007669"/>
    <property type="project" value="TreeGrafter"/>
</dbReference>
<feature type="coiled-coil region" evidence="4">
    <location>
        <begin position="240"/>
        <end position="300"/>
    </location>
</feature>
<dbReference type="GO" id="GO:0005771">
    <property type="term" value="C:multivesicular body"/>
    <property type="evidence" value="ECO:0007669"/>
    <property type="project" value="TreeGrafter"/>
</dbReference>
<keyword evidence="4" id="KW-0175">Coiled coil</keyword>
<keyword evidence="7" id="KW-1185">Reference proteome</keyword>
<reference evidence="6 7" key="1">
    <citation type="journal article" date="2023" name="Insect Mol. Biol.">
        <title>Genome sequencing provides insights into the evolution of gene families encoding plant cell wall-degrading enzymes in longhorned beetles.</title>
        <authorList>
            <person name="Shin N.R."/>
            <person name="Okamura Y."/>
            <person name="Kirsch R."/>
            <person name="Pauchet Y."/>
        </authorList>
    </citation>
    <scope>NUCLEOTIDE SEQUENCE [LARGE SCALE GENOMIC DNA]</scope>
    <source>
        <strain evidence="6">EAD_L_NR</strain>
    </source>
</reference>
<evidence type="ECO:0000256" key="4">
    <source>
        <dbReference type="SAM" id="Coils"/>
    </source>
</evidence>
<gene>
    <name evidence="6" type="ORF">NQ315_008405</name>
</gene>
<protein>
    <recommendedName>
        <fullName evidence="8">Charged multivesicular body protein 7</fullName>
    </recommendedName>
</protein>
<dbReference type="Pfam" id="PF03357">
    <property type="entry name" value="Snf7"/>
    <property type="match status" value="1"/>
</dbReference>
<feature type="region of interest" description="Disordered" evidence="5">
    <location>
        <begin position="416"/>
        <end position="435"/>
    </location>
</feature>
<feature type="compositionally biased region" description="Polar residues" evidence="5">
    <location>
        <begin position="424"/>
        <end position="435"/>
    </location>
</feature>
<comment type="similarity">
    <text evidence="2">Belongs to the SNF7 family.</text>
</comment>
<comment type="subcellular location">
    <subcellularLocation>
        <location evidence="1">Endosome</location>
    </subcellularLocation>
</comment>
<dbReference type="GO" id="GO:0006900">
    <property type="term" value="P:vesicle budding from membrane"/>
    <property type="evidence" value="ECO:0007669"/>
    <property type="project" value="TreeGrafter"/>
</dbReference>
<dbReference type="AlphaFoldDB" id="A0AAV8W608"/>
<evidence type="ECO:0000313" key="7">
    <source>
        <dbReference type="Proteomes" id="UP001159042"/>
    </source>
</evidence>
<evidence type="ECO:0000256" key="5">
    <source>
        <dbReference type="SAM" id="MobiDB-lite"/>
    </source>
</evidence>
<dbReference type="PANTHER" id="PTHR22761:SF10">
    <property type="entry name" value="GH13992P"/>
    <property type="match status" value="1"/>
</dbReference>
<dbReference type="Proteomes" id="UP001159042">
    <property type="component" value="Unassembled WGS sequence"/>
</dbReference>
<dbReference type="GO" id="GO:0032511">
    <property type="term" value="P:late endosome to vacuole transport via multivesicular body sorting pathway"/>
    <property type="evidence" value="ECO:0007669"/>
    <property type="project" value="TreeGrafter"/>
</dbReference>
<dbReference type="InterPro" id="IPR005024">
    <property type="entry name" value="Snf7_fam"/>
</dbReference>
<keyword evidence="3" id="KW-0967">Endosome</keyword>
<dbReference type="PANTHER" id="PTHR22761">
    <property type="entry name" value="CHARGED MULTIVESICULAR BODY PROTEIN"/>
    <property type="match status" value="1"/>
</dbReference>
<accession>A0AAV8W608</accession>